<dbReference type="Gene3D" id="3.10.450.50">
    <property type="match status" value="1"/>
</dbReference>
<name>A0A0S4QPJ5_9ACTN</name>
<dbReference type="RefSeq" id="WP_091278705.1">
    <property type="nucleotide sequence ID" value="NZ_FAOZ01000012.1"/>
</dbReference>
<dbReference type="InterPro" id="IPR032710">
    <property type="entry name" value="NTF2-like_dom_sf"/>
</dbReference>
<dbReference type="InterPro" id="IPR037401">
    <property type="entry name" value="SnoaL-like"/>
</dbReference>
<keyword evidence="3" id="KW-1185">Reference proteome</keyword>
<evidence type="ECO:0000313" key="2">
    <source>
        <dbReference type="EMBL" id="CUU57363.1"/>
    </source>
</evidence>
<evidence type="ECO:0000313" key="3">
    <source>
        <dbReference type="Proteomes" id="UP000198802"/>
    </source>
</evidence>
<evidence type="ECO:0000259" key="1">
    <source>
        <dbReference type="Pfam" id="PF12680"/>
    </source>
</evidence>
<gene>
    <name evidence="2" type="ORF">Ga0074812_11223</name>
</gene>
<organism evidence="2 3">
    <name type="scientific">Parafrankia irregularis</name>
    <dbReference type="NCBI Taxonomy" id="795642"/>
    <lineage>
        <taxon>Bacteria</taxon>
        <taxon>Bacillati</taxon>
        <taxon>Actinomycetota</taxon>
        <taxon>Actinomycetes</taxon>
        <taxon>Frankiales</taxon>
        <taxon>Frankiaceae</taxon>
        <taxon>Parafrankia</taxon>
    </lineage>
</organism>
<proteinExistence type="predicted"/>
<dbReference type="SUPFAM" id="SSF54427">
    <property type="entry name" value="NTF2-like"/>
    <property type="match status" value="1"/>
</dbReference>
<sequence>MTDAPSATSAEALVAEFWKTLFARGWEHLHVFFGDDSVYWDVPAGPALAAKGPKGIVARAKSVLDSLTAFENDQIRMVSEGDTVMTEHHEIWRFASGEEIVLPCLSVQVVQDGVIALWKDYWDMQTLMGRAPAEWREGLANGDFSWIVDATGSR</sequence>
<reference evidence="3" key="1">
    <citation type="submission" date="2015-11" db="EMBL/GenBank/DDBJ databases">
        <authorList>
            <person name="Varghese N."/>
        </authorList>
    </citation>
    <scope>NUCLEOTIDE SEQUENCE [LARGE SCALE GENOMIC DNA]</scope>
    <source>
        <strain evidence="3">DSM 45899</strain>
    </source>
</reference>
<dbReference type="Pfam" id="PF12680">
    <property type="entry name" value="SnoaL_2"/>
    <property type="match status" value="1"/>
</dbReference>
<keyword evidence="2" id="KW-0378">Hydrolase</keyword>
<feature type="domain" description="SnoaL-like" evidence="1">
    <location>
        <begin position="14"/>
        <end position="117"/>
    </location>
</feature>
<dbReference type="Proteomes" id="UP000198802">
    <property type="component" value="Unassembled WGS sequence"/>
</dbReference>
<dbReference type="AlphaFoldDB" id="A0A0S4QPJ5"/>
<protein>
    <submittedName>
        <fullName evidence="2">Limonene-1,2-epoxide hydrolase</fullName>
    </submittedName>
</protein>
<dbReference type="GO" id="GO:0016787">
    <property type="term" value="F:hydrolase activity"/>
    <property type="evidence" value="ECO:0007669"/>
    <property type="project" value="UniProtKB-KW"/>
</dbReference>
<dbReference type="EMBL" id="FAOZ01000012">
    <property type="protein sequence ID" value="CUU57363.1"/>
    <property type="molecule type" value="Genomic_DNA"/>
</dbReference>
<accession>A0A0S4QPJ5</accession>